<accession>A0A0F9T221</accession>
<comment type="caution">
    <text evidence="1">The sequence shown here is derived from an EMBL/GenBank/DDBJ whole genome shotgun (WGS) entry which is preliminary data.</text>
</comment>
<reference evidence="1" key="1">
    <citation type="journal article" date="2015" name="Nature">
        <title>Complex archaea that bridge the gap between prokaryotes and eukaryotes.</title>
        <authorList>
            <person name="Spang A."/>
            <person name="Saw J.H."/>
            <person name="Jorgensen S.L."/>
            <person name="Zaremba-Niedzwiedzka K."/>
            <person name="Martijn J."/>
            <person name="Lind A.E."/>
            <person name="van Eijk R."/>
            <person name="Schleper C."/>
            <person name="Guy L."/>
            <person name="Ettema T.J."/>
        </authorList>
    </citation>
    <scope>NUCLEOTIDE SEQUENCE</scope>
</reference>
<name>A0A0F9T221_9ZZZZ</name>
<evidence type="ECO:0000313" key="1">
    <source>
        <dbReference type="EMBL" id="KKN35538.1"/>
    </source>
</evidence>
<dbReference type="EMBL" id="LAZR01002031">
    <property type="protein sequence ID" value="KKN35538.1"/>
    <property type="molecule type" value="Genomic_DNA"/>
</dbReference>
<dbReference type="AlphaFoldDB" id="A0A0F9T221"/>
<gene>
    <name evidence="1" type="ORF">LCGC14_0782720</name>
</gene>
<organism evidence="1">
    <name type="scientific">marine sediment metagenome</name>
    <dbReference type="NCBI Taxonomy" id="412755"/>
    <lineage>
        <taxon>unclassified sequences</taxon>
        <taxon>metagenomes</taxon>
        <taxon>ecological metagenomes</taxon>
    </lineage>
</organism>
<proteinExistence type="predicted"/>
<protein>
    <submittedName>
        <fullName evidence="1">Uncharacterized protein</fullName>
    </submittedName>
</protein>
<sequence length="108" mass="11874">MLLRKHTAARPDGTIFVSSESGTIERDTLQCVHCGRQWTVQPGSGKRRNFCSYHSGPTCGAPACDVCLKKDHGTQHGIENSAAYRRSQRQEQLKALHETLTKGGIVIP</sequence>